<evidence type="ECO:0000313" key="9">
    <source>
        <dbReference type="Proteomes" id="UP001353858"/>
    </source>
</evidence>
<dbReference type="InterPro" id="IPR030388">
    <property type="entry name" value="G_ERA_dom"/>
</dbReference>
<evidence type="ECO:0000256" key="2">
    <source>
        <dbReference type="ARBA" id="ARBA00019149"/>
    </source>
</evidence>
<dbReference type="InterPro" id="IPR015946">
    <property type="entry name" value="KH_dom-like_a/b"/>
</dbReference>
<accession>A0AAN7SNW7</accession>
<dbReference type="SUPFAM" id="SSF54814">
    <property type="entry name" value="Prokaryotic type KH domain (KH-domain type II)"/>
    <property type="match status" value="1"/>
</dbReference>
<gene>
    <name evidence="8" type="ORF">RN001_013875</name>
</gene>
<feature type="region of interest" description="G4" evidence="6">
    <location>
        <begin position="168"/>
        <end position="171"/>
    </location>
</feature>
<dbReference type="InterPro" id="IPR006073">
    <property type="entry name" value="GTP-bd"/>
</dbReference>
<comment type="caution">
    <text evidence="8">The sequence shown here is derived from an EMBL/GenBank/DDBJ whole genome shotgun (WGS) entry which is preliminary data.</text>
</comment>
<comment type="similarity">
    <text evidence="1 6">Belongs to the TRAFAC class TrmE-Era-EngA-EngB-Septin-like GTPase superfamily. Era GTPase family.</text>
</comment>
<dbReference type="PANTHER" id="PTHR42698">
    <property type="entry name" value="GTPASE ERA"/>
    <property type="match status" value="1"/>
</dbReference>
<evidence type="ECO:0000256" key="1">
    <source>
        <dbReference type="ARBA" id="ARBA00007921"/>
    </source>
</evidence>
<dbReference type="PANTHER" id="PTHR42698:SF1">
    <property type="entry name" value="GTPASE ERA, MITOCHONDRIAL"/>
    <property type="match status" value="1"/>
</dbReference>
<dbReference type="NCBIfam" id="TIGR00231">
    <property type="entry name" value="small_GTP"/>
    <property type="match status" value="1"/>
</dbReference>
<dbReference type="GO" id="GO:0005525">
    <property type="term" value="F:GTP binding"/>
    <property type="evidence" value="ECO:0007669"/>
    <property type="project" value="UniProtKB-UniRule"/>
</dbReference>
<evidence type="ECO:0000256" key="6">
    <source>
        <dbReference type="PROSITE-ProRule" id="PRU01050"/>
    </source>
</evidence>
<dbReference type="Gene3D" id="3.40.50.300">
    <property type="entry name" value="P-loop containing nucleotide triphosphate hydrolases"/>
    <property type="match status" value="1"/>
</dbReference>
<dbReference type="GO" id="GO:0019843">
    <property type="term" value="F:rRNA binding"/>
    <property type="evidence" value="ECO:0007669"/>
    <property type="project" value="TreeGrafter"/>
</dbReference>
<dbReference type="InterPro" id="IPR005662">
    <property type="entry name" value="GTPase_Era-like"/>
</dbReference>
<dbReference type="Gene3D" id="3.30.300.20">
    <property type="match status" value="1"/>
</dbReference>
<organism evidence="8 9">
    <name type="scientific">Aquatica leii</name>
    <dbReference type="NCBI Taxonomy" id="1421715"/>
    <lineage>
        <taxon>Eukaryota</taxon>
        <taxon>Metazoa</taxon>
        <taxon>Ecdysozoa</taxon>
        <taxon>Arthropoda</taxon>
        <taxon>Hexapoda</taxon>
        <taxon>Insecta</taxon>
        <taxon>Pterygota</taxon>
        <taxon>Neoptera</taxon>
        <taxon>Endopterygota</taxon>
        <taxon>Coleoptera</taxon>
        <taxon>Polyphaga</taxon>
        <taxon>Elateriformia</taxon>
        <taxon>Elateroidea</taxon>
        <taxon>Lampyridae</taxon>
        <taxon>Luciolinae</taxon>
        <taxon>Aquatica</taxon>
    </lineage>
</organism>
<dbReference type="EMBL" id="JARPUR010000006">
    <property type="protein sequence ID" value="KAK4874515.1"/>
    <property type="molecule type" value="Genomic_DNA"/>
</dbReference>
<feature type="region of interest" description="G5" evidence="6">
    <location>
        <begin position="219"/>
        <end position="221"/>
    </location>
</feature>
<dbReference type="GO" id="GO:0005759">
    <property type="term" value="C:mitochondrial matrix"/>
    <property type="evidence" value="ECO:0007669"/>
    <property type="project" value="TreeGrafter"/>
</dbReference>
<dbReference type="Proteomes" id="UP001353858">
    <property type="component" value="Unassembled WGS sequence"/>
</dbReference>
<reference evidence="9" key="1">
    <citation type="submission" date="2023-01" db="EMBL/GenBank/DDBJ databases">
        <title>Key to firefly adult light organ development and bioluminescence: homeobox transcription factors regulate luciferase expression and transportation to peroxisome.</title>
        <authorList>
            <person name="Fu X."/>
        </authorList>
    </citation>
    <scope>NUCLEOTIDE SEQUENCE [LARGE SCALE GENOMIC DNA]</scope>
</reference>
<dbReference type="GO" id="GO:0000028">
    <property type="term" value="P:ribosomal small subunit assembly"/>
    <property type="evidence" value="ECO:0007669"/>
    <property type="project" value="TreeGrafter"/>
</dbReference>
<protein>
    <recommendedName>
        <fullName evidence="2">GTPase Era, mitochondrial</fullName>
    </recommendedName>
    <alternativeName>
        <fullName evidence="5">ERA-like protein 1</fullName>
    </alternativeName>
</protein>
<dbReference type="SUPFAM" id="SSF52540">
    <property type="entry name" value="P-loop containing nucleoside triphosphate hydrolases"/>
    <property type="match status" value="1"/>
</dbReference>
<evidence type="ECO:0000256" key="4">
    <source>
        <dbReference type="ARBA" id="ARBA00023134"/>
    </source>
</evidence>
<keyword evidence="4 6" id="KW-0342">GTP-binding</keyword>
<feature type="region of interest" description="G3" evidence="6">
    <location>
        <begin position="99"/>
        <end position="102"/>
    </location>
</feature>
<sequence length="351" mass="39754">MHSLVKLSRNKFKIFKDIVRNCTTLQGALSLDPPIFQNVSASQSILKVAVVGMPNAGKSTFINHLIDRKVCPTSSKVHTTRTKACAIFTENNAQIIFLDTPGLVTSRTLKRHHLEKSFIKDSESSLCECDVIGVIQDVSNAWTRDKLDIKIIKLLEKHHTKSSFLVLNKVDILKSKRKLLDITRLITMNSIDGKPFGTRSNNTKYENRGWPNFKEVFMVSSFTGDGLSQVKNYLLKLSKPGKWLFSEDAWSDQTPEKIITNTVKATLLDFLPKEIPYQMEPEMELYEVNDEGLINAVVNVKCVSERVAKLVAGVSDGRLRQITESTQRSLQDVFHHFVRIRIVLQPPKESK</sequence>
<evidence type="ECO:0000256" key="5">
    <source>
        <dbReference type="ARBA" id="ARBA00030975"/>
    </source>
</evidence>
<dbReference type="AlphaFoldDB" id="A0AAN7SNW7"/>
<dbReference type="PROSITE" id="PS51713">
    <property type="entry name" value="G_ERA"/>
    <property type="match status" value="1"/>
</dbReference>
<dbReference type="InterPro" id="IPR005225">
    <property type="entry name" value="Small_GTP-bd"/>
</dbReference>
<evidence type="ECO:0000256" key="3">
    <source>
        <dbReference type="ARBA" id="ARBA00022741"/>
    </source>
</evidence>
<feature type="region of interest" description="G1" evidence="6">
    <location>
        <begin position="52"/>
        <end position="59"/>
    </location>
</feature>
<dbReference type="GO" id="GO:0043024">
    <property type="term" value="F:ribosomal small subunit binding"/>
    <property type="evidence" value="ECO:0007669"/>
    <property type="project" value="TreeGrafter"/>
</dbReference>
<feature type="domain" description="Era-type G" evidence="7">
    <location>
        <begin position="44"/>
        <end position="240"/>
    </location>
</feature>
<dbReference type="Pfam" id="PF01926">
    <property type="entry name" value="MMR_HSR1"/>
    <property type="match status" value="1"/>
</dbReference>
<dbReference type="CDD" id="cd04163">
    <property type="entry name" value="Era"/>
    <property type="match status" value="1"/>
</dbReference>
<dbReference type="PRINTS" id="PR00326">
    <property type="entry name" value="GTP1OBG"/>
</dbReference>
<feature type="region of interest" description="G2" evidence="6">
    <location>
        <begin position="78"/>
        <end position="82"/>
    </location>
</feature>
<dbReference type="InterPro" id="IPR009019">
    <property type="entry name" value="KH_sf_prok-type"/>
</dbReference>
<keyword evidence="9" id="KW-1185">Reference proteome</keyword>
<proteinExistence type="inferred from homology"/>
<keyword evidence="3 6" id="KW-0547">Nucleotide-binding</keyword>
<dbReference type="InterPro" id="IPR027417">
    <property type="entry name" value="P-loop_NTPase"/>
</dbReference>
<dbReference type="FunFam" id="3.40.50.300:FF:002220">
    <property type="entry name" value="GTPase Era, mitochondrial"/>
    <property type="match status" value="1"/>
</dbReference>
<evidence type="ECO:0000313" key="8">
    <source>
        <dbReference type="EMBL" id="KAK4874515.1"/>
    </source>
</evidence>
<name>A0AAN7SNW7_9COLE</name>
<evidence type="ECO:0000259" key="7">
    <source>
        <dbReference type="PROSITE" id="PS51713"/>
    </source>
</evidence>